<sequence>MNNISIADILGLPVQERIHLVELIWDSVAAVPEAVELSPALKADLEARLKDFEANPETGYSWDQVKSYLKDGSWRSA</sequence>
<evidence type="ECO:0000313" key="1">
    <source>
        <dbReference type="EMBL" id="CBI09384.1"/>
    </source>
</evidence>
<dbReference type="EMBL" id="CABR01000031">
    <property type="protein sequence ID" value="CBI09384.1"/>
    <property type="molecule type" value="Genomic_DNA"/>
</dbReference>
<dbReference type="NCBIfam" id="TIGR02574">
    <property type="entry name" value="stabl_TIGR02574"/>
    <property type="match status" value="1"/>
</dbReference>
<proteinExistence type="predicted"/>
<accession>E6QQ63</accession>
<organism evidence="1">
    <name type="scientific">mine drainage metagenome</name>
    <dbReference type="NCBI Taxonomy" id="410659"/>
    <lineage>
        <taxon>unclassified sequences</taxon>
        <taxon>metagenomes</taxon>
        <taxon>ecological metagenomes</taxon>
    </lineage>
</organism>
<dbReference type="AlphaFoldDB" id="E6QQ63"/>
<dbReference type="InterPro" id="IPR013406">
    <property type="entry name" value="CHP02574_addiction_mod"/>
</dbReference>
<protein>
    <recommendedName>
        <fullName evidence="2">Addiction module component</fullName>
    </recommendedName>
</protein>
<evidence type="ECO:0008006" key="2">
    <source>
        <dbReference type="Google" id="ProtNLM"/>
    </source>
</evidence>
<dbReference type="Pfam" id="PF09720">
    <property type="entry name" value="Unstab_antitox"/>
    <property type="match status" value="1"/>
</dbReference>
<comment type="caution">
    <text evidence="1">The sequence shown here is derived from an EMBL/GenBank/DDBJ whole genome shotgun (WGS) entry which is preliminary data.</text>
</comment>
<name>E6QQ63_9ZZZZ</name>
<reference evidence="1" key="1">
    <citation type="submission" date="2009-10" db="EMBL/GenBank/DDBJ databases">
        <title>Diversity of trophic interactions inside an arsenic-rich microbial ecosystem.</title>
        <authorList>
            <person name="Bertin P.N."/>
            <person name="Heinrich-Salmeron A."/>
            <person name="Pelletier E."/>
            <person name="Goulhen-Chollet F."/>
            <person name="Arsene-Ploetze F."/>
            <person name="Gallien S."/>
            <person name="Calteau A."/>
            <person name="Vallenet D."/>
            <person name="Casiot C."/>
            <person name="Chane-Woon-Ming B."/>
            <person name="Giloteaux L."/>
            <person name="Barakat M."/>
            <person name="Bonnefoy V."/>
            <person name="Bruneel O."/>
            <person name="Chandler M."/>
            <person name="Cleiss J."/>
            <person name="Duran R."/>
            <person name="Elbaz-Poulichet F."/>
            <person name="Fonknechten N."/>
            <person name="Lauga B."/>
            <person name="Mornico D."/>
            <person name="Ortet P."/>
            <person name="Schaeffer C."/>
            <person name="Siguier P."/>
            <person name="Alexander Thil Smith A."/>
            <person name="Van Dorsselaer A."/>
            <person name="Weissenbach J."/>
            <person name="Medigue C."/>
            <person name="Le Paslier D."/>
        </authorList>
    </citation>
    <scope>NUCLEOTIDE SEQUENCE</scope>
</reference>
<gene>
    <name evidence="1" type="ORF">CARN7_0112</name>
</gene>